<comment type="caution">
    <text evidence="3">The sequence shown here is derived from an EMBL/GenBank/DDBJ whole genome shotgun (WGS) entry which is preliminary data.</text>
</comment>
<evidence type="ECO:0000256" key="2">
    <source>
        <dbReference type="SAM" id="SignalP"/>
    </source>
</evidence>
<sequence>MGPSWFLKLILLSMLLILSSSSQGFGRILMELEESTAQLEEFADRSREMIEIMDYKDPGPNTNPRTGYIFCPPPQP</sequence>
<feature type="region of interest" description="Disordered" evidence="1">
    <location>
        <begin position="54"/>
        <end position="76"/>
    </location>
</feature>
<keyword evidence="2" id="KW-0732">Signal</keyword>
<proteinExistence type="predicted"/>
<dbReference type="PANTHER" id="PTHR37908">
    <property type="entry name" value="TRANSMEMBRANE PROTEIN"/>
    <property type="match status" value="1"/>
</dbReference>
<name>A0ABR2TFA3_9ROSI</name>
<dbReference type="PANTHER" id="PTHR37908:SF4">
    <property type="entry name" value="PROTEIN, PUTATIVE-RELATED"/>
    <property type="match status" value="1"/>
</dbReference>
<keyword evidence="4" id="KW-1185">Reference proteome</keyword>
<gene>
    <name evidence="3" type="ORF">V6N11_078083</name>
</gene>
<dbReference type="Proteomes" id="UP001396334">
    <property type="component" value="Unassembled WGS sequence"/>
</dbReference>
<feature type="signal peptide" evidence="2">
    <location>
        <begin position="1"/>
        <end position="21"/>
    </location>
</feature>
<evidence type="ECO:0000256" key="1">
    <source>
        <dbReference type="SAM" id="MobiDB-lite"/>
    </source>
</evidence>
<feature type="chain" id="PRO_5047168253" evidence="2">
    <location>
        <begin position="22"/>
        <end position="76"/>
    </location>
</feature>
<evidence type="ECO:0000313" key="4">
    <source>
        <dbReference type="Proteomes" id="UP001396334"/>
    </source>
</evidence>
<organism evidence="3 4">
    <name type="scientific">Hibiscus sabdariffa</name>
    <name type="common">roselle</name>
    <dbReference type="NCBI Taxonomy" id="183260"/>
    <lineage>
        <taxon>Eukaryota</taxon>
        <taxon>Viridiplantae</taxon>
        <taxon>Streptophyta</taxon>
        <taxon>Embryophyta</taxon>
        <taxon>Tracheophyta</taxon>
        <taxon>Spermatophyta</taxon>
        <taxon>Magnoliopsida</taxon>
        <taxon>eudicotyledons</taxon>
        <taxon>Gunneridae</taxon>
        <taxon>Pentapetalae</taxon>
        <taxon>rosids</taxon>
        <taxon>malvids</taxon>
        <taxon>Malvales</taxon>
        <taxon>Malvaceae</taxon>
        <taxon>Malvoideae</taxon>
        <taxon>Hibiscus</taxon>
    </lineage>
</organism>
<accession>A0ABR2TFA3</accession>
<dbReference type="EMBL" id="JBBPBN010000006">
    <property type="protein sequence ID" value="KAK9036062.1"/>
    <property type="molecule type" value="Genomic_DNA"/>
</dbReference>
<protein>
    <submittedName>
        <fullName evidence="3">Uncharacterized protein</fullName>
    </submittedName>
</protein>
<reference evidence="3 4" key="1">
    <citation type="journal article" date="2024" name="G3 (Bethesda)">
        <title>Genome assembly of Hibiscus sabdariffa L. provides insights into metabolisms of medicinal natural products.</title>
        <authorList>
            <person name="Kim T."/>
        </authorList>
    </citation>
    <scope>NUCLEOTIDE SEQUENCE [LARGE SCALE GENOMIC DNA]</scope>
    <source>
        <strain evidence="3">TK-2024</strain>
        <tissue evidence="3">Old leaves</tissue>
    </source>
</reference>
<evidence type="ECO:0000313" key="3">
    <source>
        <dbReference type="EMBL" id="KAK9036062.1"/>
    </source>
</evidence>